<reference evidence="1" key="1">
    <citation type="journal article" date="2020" name="Mol. Plant Microbe Interact.">
        <title>Genome Sequence of the Biocontrol Agent Coniothyrium minitans strain Conio (IMI 134523).</title>
        <authorList>
            <person name="Patel D."/>
            <person name="Shittu T.A."/>
            <person name="Baroncelli R."/>
            <person name="Muthumeenakshi S."/>
            <person name="Osborne T.H."/>
            <person name="Janganan T.K."/>
            <person name="Sreenivasaprasad S."/>
        </authorList>
    </citation>
    <scope>NUCLEOTIDE SEQUENCE</scope>
    <source>
        <strain evidence="1">Conio</strain>
    </source>
</reference>
<protein>
    <submittedName>
        <fullName evidence="1">Uncharacterized protein</fullName>
    </submittedName>
</protein>
<dbReference type="AlphaFoldDB" id="A0A9P6GMD4"/>
<proteinExistence type="predicted"/>
<evidence type="ECO:0000313" key="1">
    <source>
        <dbReference type="EMBL" id="KAF9738063.1"/>
    </source>
</evidence>
<sequence length="120" mass="13160">MHAGSVRRRQFDEVRGEGLHPGALIKKRKSVERRRRRAMGVYKAERDARTWVSSAQKLHSKKLDFDCSQATSGYKCPASTQAASVGIYLGSGGLDTRTAELGMDHQEVSPASDLAEIGLD</sequence>
<name>A0A9P6GMD4_9PLEO</name>
<evidence type="ECO:0000313" key="2">
    <source>
        <dbReference type="Proteomes" id="UP000756921"/>
    </source>
</evidence>
<dbReference type="EMBL" id="WJXW01000003">
    <property type="protein sequence ID" value="KAF9738063.1"/>
    <property type="molecule type" value="Genomic_DNA"/>
</dbReference>
<dbReference type="Proteomes" id="UP000756921">
    <property type="component" value="Unassembled WGS sequence"/>
</dbReference>
<organism evidence="1 2">
    <name type="scientific">Paraphaeosphaeria minitans</name>
    <dbReference type="NCBI Taxonomy" id="565426"/>
    <lineage>
        <taxon>Eukaryota</taxon>
        <taxon>Fungi</taxon>
        <taxon>Dikarya</taxon>
        <taxon>Ascomycota</taxon>
        <taxon>Pezizomycotina</taxon>
        <taxon>Dothideomycetes</taxon>
        <taxon>Pleosporomycetidae</taxon>
        <taxon>Pleosporales</taxon>
        <taxon>Massarineae</taxon>
        <taxon>Didymosphaeriaceae</taxon>
        <taxon>Paraphaeosphaeria</taxon>
    </lineage>
</organism>
<keyword evidence="2" id="KW-1185">Reference proteome</keyword>
<accession>A0A9P6GMD4</accession>
<comment type="caution">
    <text evidence="1">The sequence shown here is derived from an EMBL/GenBank/DDBJ whole genome shotgun (WGS) entry which is preliminary data.</text>
</comment>
<gene>
    <name evidence="1" type="ORF">PMIN01_03346</name>
</gene>